<gene>
    <name evidence="1" type="ORF">CMN54_05640</name>
</gene>
<dbReference type="Proteomes" id="UP000226525">
    <property type="component" value="Unassembled WGS sequence"/>
</dbReference>
<protein>
    <submittedName>
        <fullName evidence="1">Uncharacterized protein</fullName>
    </submittedName>
</protein>
<dbReference type="AlphaFoldDB" id="A0A2D6YIH4"/>
<reference evidence="2" key="1">
    <citation type="submission" date="2017-09" db="EMBL/GenBank/DDBJ databases">
        <title>The Reconstruction of 2,631 Draft Metagenome-Assembled Genomes from the Global Oceans.</title>
        <authorList>
            <person name="Tully B.J."/>
            <person name="Graham E.D."/>
            <person name="Heidelberg J.F."/>
        </authorList>
    </citation>
    <scope>NUCLEOTIDE SEQUENCE [LARGE SCALE GENOMIC DNA]</scope>
</reference>
<name>A0A2D6YIH4_9DELT</name>
<evidence type="ECO:0000313" key="1">
    <source>
        <dbReference type="EMBL" id="MAH62922.1"/>
    </source>
</evidence>
<dbReference type="EMBL" id="NZEX01000061">
    <property type="protein sequence ID" value="MAH62922.1"/>
    <property type="molecule type" value="Genomic_DNA"/>
</dbReference>
<comment type="caution">
    <text evidence="1">The sequence shown here is derived from an EMBL/GenBank/DDBJ whole genome shotgun (WGS) entry which is preliminary data.</text>
</comment>
<evidence type="ECO:0000313" key="2">
    <source>
        <dbReference type="Proteomes" id="UP000226525"/>
    </source>
</evidence>
<accession>A0A2D6YIH4</accession>
<sequence length="67" mass="8006">MEKSERLSEAIQSLSRYWMEKTRLDKKIGLLNVAVRRELISSYQEGELFQETYDLPSRDSKEYLSIF</sequence>
<organism evidence="1 2">
    <name type="scientific">SAR324 cluster bacterium</name>
    <dbReference type="NCBI Taxonomy" id="2024889"/>
    <lineage>
        <taxon>Bacteria</taxon>
        <taxon>Deltaproteobacteria</taxon>
        <taxon>SAR324 cluster</taxon>
    </lineage>
</organism>
<proteinExistence type="predicted"/>